<feature type="binding site" evidence="4">
    <location>
        <position position="135"/>
    </location>
    <ligand>
        <name>Zn(2+)</name>
        <dbReference type="ChEBI" id="CHEBI:29105"/>
    </ligand>
</feature>
<accession>A0A1Y1RYB6</accession>
<dbReference type="GO" id="GO:0046872">
    <property type="term" value="F:metal ion binding"/>
    <property type="evidence" value="ECO:0007669"/>
    <property type="project" value="UniProtKB-KW"/>
</dbReference>
<comment type="caution">
    <text evidence="6">The sequence shown here is derived from an EMBL/GenBank/DDBJ whole genome shotgun (WGS) entry which is preliminary data.</text>
</comment>
<keyword evidence="4" id="KW-0479">Metal-binding</keyword>
<reference evidence="6 7" key="1">
    <citation type="submission" date="2017-03" db="EMBL/GenBank/DDBJ databases">
        <title>Draft Genome sequence of Marispirochaeta sp. strain JC444.</title>
        <authorList>
            <person name="Shivani Y."/>
            <person name="Subhash Y."/>
            <person name="Sasikala C."/>
            <person name="Ramana C."/>
        </authorList>
    </citation>
    <scope>NUCLEOTIDE SEQUENCE [LARGE SCALE GENOMIC DNA]</scope>
    <source>
        <strain evidence="6 7">JC444</strain>
    </source>
</reference>
<dbReference type="STRING" id="1963862.B4O97_09815"/>
<dbReference type="EC" id="2.3.1.286" evidence="1"/>
<dbReference type="Gene3D" id="3.40.50.1220">
    <property type="entry name" value="TPP-binding domain"/>
    <property type="match status" value="1"/>
</dbReference>
<evidence type="ECO:0000256" key="3">
    <source>
        <dbReference type="ARBA" id="ARBA00023027"/>
    </source>
</evidence>
<keyword evidence="3" id="KW-0520">NAD</keyword>
<sequence length="254" mass="28613">MNEGIVFEPHFIDLMKSSTRILVVTGAGISTSAGIIDFRSPGGLYEVAVHRYELPYPEAIFDINYFKRNPEPFFKLSAELLLADIEPSLCHRFLAALETNGQILHIITQNIDMLHEKAGSRNVVEGHGSYRSGRCISCEEIYQFDDFSADLLRGEVPHCSICGGVIKPDVVFFGELLPDSFMKIYHNRPRADLLLVLGTSLTVHPIAGFALDYAPRIPSVLVTRDPTSYDRDFDYVFYCALDDFARELWEVLDV</sequence>
<organism evidence="6 7">
    <name type="scientific">Marispirochaeta aestuarii</name>
    <dbReference type="NCBI Taxonomy" id="1963862"/>
    <lineage>
        <taxon>Bacteria</taxon>
        <taxon>Pseudomonadati</taxon>
        <taxon>Spirochaetota</taxon>
        <taxon>Spirochaetia</taxon>
        <taxon>Spirochaetales</taxon>
        <taxon>Spirochaetaceae</taxon>
        <taxon>Marispirochaeta</taxon>
    </lineage>
</organism>
<feature type="binding site" evidence="4">
    <location>
        <position position="138"/>
    </location>
    <ligand>
        <name>Zn(2+)</name>
        <dbReference type="ChEBI" id="CHEBI:29105"/>
    </ligand>
</feature>
<dbReference type="PANTHER" id="PTHR11085">
    <property type="entry name" value="NAD-DEPENDENT PROTEIN DEACYLASE SIRTUIN-5, MITOCHONDRIAL-RELATED"/>
    <property type="match status" value="1"/>
</dbReference>
<dbReference type="CDD" id="cd01407">
    <property type="entry name" value="SIR2-fam"/>
    <property type="match status" value="1"/>
</dbReference>
<dbReference type="EMBL" id="MWQY01000009">
    <property type="protein sequence ID" value="ORC35457.1"/>
    <property type="molecule type" value="Genomic_DNA"/>
</dbReference>
<evidence type="ECO:0000313" key="7">
    <source>
        <dbReference type="Proteomes" id="UP000192343"/>
    </source>
</evidence>
<feature type="active site" description="Proton acceptor" evidence="4">
    <location>
        <position position="127"/>
    </location>
</feature>
<dbReference type="PANTHER" id="PTHR11085:SF10">
    <property type="entry name" value="NAD-DEPENDENT PROTEIN DEACYLASE SIRTUIN-5, MITOCHONDRIAL-RELATED"/>
    <property type="match status" value="1"/>
</dbReference>
<keyword evidence="4" id="KW-0862">Zinc</keyword>
<feature type="binding site" evidence="4">
    <location>
        <position position="159"/>
    </location>
    <ligand>
        <name>Zn(2+)</name>
        <dbReference type="ChEBI" id="CHEBI:29105"/>
    </ligand>
</feature>
<dbReference type="PROSITE" id="PS50305">
    <property type="entry name" value="SIRTUIN"/>
    <property type="match status" value="1"/>
</dbReference>
<protein>
    <recommendedName>
        <fullName evidence="1">protein acetyllysine N-acetyltransferase</fullName>
        <ecNumber evidence="1">2.3.1.286</ecNumber>
    </recommendedName>
</protein>
<dbReference type="Proteomes" id="UP000192343">
    <property type="component" value="Unassembled WGS sequence"/>
</dbReference>
<dbReference type="InterPro" id="IPR026590">
    <property type="entry name" value="Ssirtuin_cat_dom"/>
</dbReference>
<dbReference type="InterPro" id="IPR026591">
    <property type="entry name" value="Sirtuin_cat_small_dom_sf"/>
</dbReference>
<name>A0A1Y1RYB6_9SPIO</name>
<dbReference type="Gene3D" id="3.30.1600.10">
    <property type="entry name" value="SIR2/SIRT2 'Small Domain"/>
    <property type="match status" value="1"/>
</dbReference>
<evidence type="ECO:0000256" key="1">
    <source>
        <dbReference type="ARBA" id="ARBA00012928"/>
    </source>
</evidence>
<keyword evidence="2" id="KW-0808">Transferase</keyword>
<evidence type="ECO:0000313" key="6">
    <source>
        <dbReference type="EMBL" id="ORC35457.1"/>
    </source>
</evidence>
<dbReference type="InterPro" id="IPR029035">
    <property type="entry name" value="DHS-like_NAD/FAD-binding_dom"/>
</dbReference>
<feature type="binding site" evidence="4">
    <location>
        <position position="162"/>
    </location>
    <ligand>
        <name>Zn(2+)</name>
        <dbReference type="ChEBI" id="CHEBI:29105"/>
    </ligand>
</feature>
<dbReference type="GO" id="GO:0070403">
    <property type="term" value="F:NAD+ binding"/>
    <property type="evidence" value="ECO:0007669"/>
    <property type="project" value="InterPro"/>
</dbReference>
<evidence type="ECO:0000259" key="5">
    <source>
        <dbReference type="PROSITE" id="PS50305"/>
    </source>
</evidence>
<proteinExistence type="predicted"/>
<dbReference type="GO" id="GO:0017136">
    <property type="term" value="F:histone deacetylase activity, NAD-dependent"/>
    <property type="evidence" value="ECO:0007669"/>
    <property type="project" value="TreeGrafter"/>
</dbReference>
<gene>
    <name evidence="6" type="ORF">B4O97_09815</name>
</gene>
<dbReference type="InterPro" id="IPR003000">
    <property type="entry name" value="Sirtuin"/>
</dbReference>
<dbReference type="RefSeq" id="WP_083050445.1">
    <property type="nucleotide sequence ID" value="NZ_MWQY01000009.1"/>
</dbReference>
<feature type="domain" description="Deacetylase sirtuin-type" evidence="5">
    <location>
        <begin position="1"/>
        <end position="254"/>
    </location>
</feature>
<evidence type="ECO:0000256" key="2">
    <source>
        <dbReference type="ARBA" id="ARBA00022679"/>
    </source>
</evidence>
<dbReference type="SUPFAM" id="SSF52467">
    <property type="entry name" value="DHS-like NAD/FAD-binding domain"/>
    <property type="match status" value="1"/>
</dbReference>
<dbReference type="OrthoDB" id="9800582at2"/>
<dbReference type="Pfam" id="PF02146">
    <property type="entry name" value="SIR2"/>
    <property type="match status" value="1"/>
</dbReference>
<keyword evidence="7" id="KW-1185">Reference proteome</keyword>
<dbReference type="InterPro" id="IPR050134">
    <property type="entry name" value="NAD-dep_sirtuin_deacylases"/>
</dbReference>
<dbReference type="AlphaFoldDB" id="A0A1Y1RYB6"/>
<evidence type="ECO:0000256" key="4">
    <source>
        <dbReference type="PROSITE-ProRule" id="PRU00236"/>
    </source>
</evidence>